<gene>
    <name evidence="3" type="ORF">GO493_28550</name>
</gene>
<keyword evidence="1" id="KW-1133">Transmembrane helix</keyword>
<reference evidence="3 4" key="1">
    <citation type="submission" date="2019-12" db="EMBL/GenBank/DDBJ databases">
        <title>Chitinophaga sp. strain ysch24 (GDMCC 1.1355), whole genome shotgun sequence.</title>
        <authorList>
            <person name="Zhang X."/>
        </authorList>
    </citation>
    <scope>NUCLEOTIDE SEQUENCE [LARGE SCALE GENOMIC DNA]</scope>
    <source>
        <strain evidence="4">ysch24</strain>
    </source>
</reference>
<comment type="caution">
    <text evidence="3">The sequence shown here is derived from an EMBL/GenBank/DDBJ whole genome shotgun (WGS) entry which is preliminary data.</text>
</comment>
<organism evidence="3 4">
    <name type="scientific">Chitinophaga tropicalis</name>
    <dbReference type="NCBI Taxonomy" id="2683588"/>
    <lineage>
        <taxon>Bacteria</taxon>
        <taxon>Pseudomonadati</taxon>
        <taxon>Bacteroidota</taxon>
        <taxon>Chitinophagia</taxon>
        <taxon>Chitinophagales</taxon>
        <taxon>Chitinophagaceae</taxon>
        <taxon>Chitinophaga</taxon>
    </lineage>
</organism>
<feature type="signal peptide" evidence="2">
    <location>
        <begin position="1"/>
        <end position="23"/>
    </location>
</feature>
<evidence type="ECO:0000256" key="1">
    <source>
        <dbReference type="SAM" id="Phobius"/>
    </source>
</evidence>
<dbReference type="Proteomes" id="UP000461730">
    <property type="component" value="Unassembled WGS sequence"/>
</dbReference>
<proteinExistence type="predicted"/>
<evidence type="ECO:0000313" key="3">
    <source>
        <dbReference type="EMBL" id="MVT12241.1"/>
    </source>
</evidence>
<accession>A0A7K1UCY8</accession>
<protein>
    <submittedName>
        <fullName evidence="3">Uncharacterized protein</fullName>
    </submittedName>
</protein>
<evidence type="ECO:0000313" key="4">
    <source>
        <dbReference type="Proteomes" id="UP000461730"/>
    </source>
</evidence>
<keyword evidence="1" id="KW-0472">Membrane</keyword>
<feature type="transmembrane region" description="Helical" evidence="1">
    <location>
        <begin position="35"/>
        <end position="54"/>
    </location>
</feature>
<keyword evidence="1" id="KW-0812">Transmembrane</keyword>
<feature type="transmembrane region" description="Helical" evidence="1">
    <location>
        <begin position="90"/>
        <end position="109"/>
    </location>
</feature>
<evidence type="ECO:0000256" key="2">
    <source>
        <dbReference type="SAM" id="SignalP"/>
    </source>
</evidence>
<dbReference type="RefSeq" id="WP_157309662.1">
    <property type="nucleotide sequence ID" value="NZ_WRXN01000020.1"/>
</dbReference>
<keyword evidence="2" id="KW-0732">Signal</keyword>
<dbReference type="EMBL" id="WRXN01000020">
    <property type="protein sequence ID" value="MVT12241.1"/>
    <property type="molecule type" value="Genomic_DNA"/>
</dbReference>
<name>A0A7K1UCY8_9BACT</name>
<feature type="transmembrane region" description="Helical" evidence="1">
    <location>
        <begin position="115"/>
        <end position="135"/>
    </location>
</feature>
<keyword evidence="4" id="KW-1185">Reference proteome</keyword>
<feature type="chain" id="PRO_5029705272" evidence="2">
    <location>
        <begin position="24"/>
        <end position="140"/>
    </location>
</feature>
<sequence length="140" mass="15606">MKKISFLTLITALPVITMAQNHAGEPLIDQSFLNGLASILALYIGLTFIVKIISQIQDNRLKSKMIEKGVSEQMVEQILRPTGSDTKEQIIKWVFILFGIGCGAAILHYTQPLGFHSIAFMCFSVGLSLLGYLFFIKRIK</sequence>
<dbReference type="AlphaFoldDB" id="A0A7K1UCY8"/>